<dbReference type="CDD" id="cd02696">
    <property type="entry name" value="MurNAc-LAA"/>
    <property type="match status" value="1"/>
</dbReference>
<evidence type="ECO:0000256" key="1">
    <source>
        <dbReference type="ARBA" id="ARBA00022801"/>
    </source>
</evidence>
<dbReference type="GO" id="GO:0009253">
    <property type="term" value="P:peptidoglycan catabolic process"/>
    <property type="evidence" value="ECO:0007669"/>
    <property type="project" value="InterPro"/>
</dbReference>
<evidence type="ECO:0000313" key="3">
    <source>
        <dbReference type="EMBL" id="RTR32945.1"/>
    </source>
</evidence>
<proteinExistence type="predicted"/>
<dbReference type="Gene3D" id="2.60.40.10">
    <property type="entry name" value="Immunoglobulins"/>
    <property type="match status" value="2"/>
</dbReference>
<dbReference type="SMART" id="SM00646">
    <property type="entry name" value="Ami_3"/>
    <property type="match status" value="1"/>
</dbReference>
<name>A0A3S0RNW9_9BACI</name>
<organism evidence="3 4">
    <name type="scientific">Bacillus yapensis</name>
    <dbReference type="NCBI Taxonomy" id="2492960"/>
    <lineage>
        <taxon>Bacteria</taxon>
        <taxon>Bacillati</taxon>
        <taxon>Bacillota</taxon>
        <taxon>Bacilli</taxon>
        <taxon>Bacillales</taxon>
        <taxon>Bacillaceae</taxon>
        <taxon>Bacillus</taxon>
    </lineage>
</organism>
<evidence type="ECO:0000259" key="2">
    <source>
        <dbReference type="SMART" id="SM00646"/>
    </source>
</evidence>
<sequence length="985" mass="107795">MSLKRNILTVLLVLAFVMVNSVVQHSVSAQKNERTFGYLDSPISDANLKGTQTITGWFLNESGVASIDVLVNGNVVGQATYGDARSDVQNTYPEFNNGNAGFHFVLDTTRFNDGQYTIAFKVKGNNGQVTTFSPITVRVINDTTRSYVDNPVSGAVIKGTQNLSGWFLDKNGVDKIEVLVDGNVVGQATYGNTRLDVHNAYPEFNNRNGGLHYKLDTTKFSNGQHSITIRETAVNGRVMILPPFTVTIANEEPRGYIDSLTSGTVINGMKNVSGWFLNRSGTEKIEVLVDGRLVGDATYGIDRLDVQRAYPEFDNAKSGYTYLLDTTIFRNGEHSLQIRETSANGLFTTLPVLKVIIANENPRGYVDYPNEGVVLTGTKNVSGWFLDRSGTDKIEVLVDGKLAGQAILGHDRPDVQKAYPEFKNAKSGYHFSLDTTKYGDGEHKITIRGIGKNGQVTTLGDGNVKFENVKGYVDYPTSNAILTGQKSVSGWYLNTTGVEKIEVSVDGNVVGDATYGDERLDVGRNFPDFNNVNSGYHYLLDTAQFSNGQHRVTIRGIGKNGQVTTLGDGNVMFENVKGYVDNPSSNVVLAGIKNVSGWFLDINGVEKIEVLVDGNVVGDAIYGDTRQDVEKMFPDFNNDKAGFHYFLDTTKLSDGQHTIAIKETGKNGQVTTLSPKTVTVENVKGFIDNLYPGNVLKGNYQISGWFLDIYGVDKIEVLVDGMVVGQAVYGSNRLDVLKAYPDFNIGNSGYQYTLDTSRFSNGPHTIAIRGIAKNGRVTTLPGINVTFRQSRTVFLDPGHGGSDSGAIYGSVREADLNLAVAKKVESLLISRGYEVMMSRTNNTYVTLLDRSVMANALGPEIFVSIHHNNATSTSANGIESYYYEYNPGYPSKINQSLHNNIDRITKSVTLTNLIQNNMVSYTGANNRGTDGAAFSVIREVTMPATLLELGFLSNNNERQNLLNGSYQDKLARAIADGIDEYFKRL</sequence>
<dbReference type="InterPro" id="IPR013783">
    <property type="entry name" value="Ig-like_fold"/>
</dbReference>
<protein>
    <submittedName>
        <fullName evidence="3">N-acetylmuramoyl-L-alanine amidase</fullName>
    </submittedName>
</protein>
<dbReference type="Pfam" id="PF17957">
    <property type="entry name" value="Big_7"/>
    <property type="match status" value="2"/>
</dbReference>
<accession>A0A3S0RNW9</accession>
<gene>
    <name evidence="3" type="ORF">EKG37_07740</name>
</gene>
<dbReference type="Proteomes" id="UP000271374">
    <property type="component" value="Unassembled WGS sequence"/>
</dbReference>
<dbReference type="EMBL" id="RXNT01000005">
    <property type="protein sequence ID" value="RTR32945.1"/>
    <property type="molecule type" value="Genomic_DNA"/>
</dbReference>
<evidence type="ECO:0000313" key="4">
    <source>
        <dbReference type="Proteomes" id="UP000271374"/>
    </source>
</evidence>
<dbReference type="InterPro" id="IPR050695">
    <property type="entry name" value="N-acetylmuramoyl_amidase_3"/>
</dbReference>
<dbReference type="Gene3D" id="3.40.630.40">
    <property type="entry name" value="Zn-dependent exopeptidases"/>
    <property type="match status" value="1"/>
</dbReference>
<dbReference type="AlphaFoldDB" id="A0A3S0RNW9"/>
<keyword evidence="4" id="KW-1185">Reference proteome</keyword>
<dbReference type="PANTHER" id="PTHR30404">
    <property type="entry name" value="N-ACETYLMURAMOYL-L-ALANINE AMIDASE"/>
    <property type="match status" value="1"/>
</dbReference>
<dbReference type="SUPFAM" id="SSF53187">
    <property type="entry name" value="Zn-dependent exopeptidases"/>
    <property type="match status" value="1"/>
</dbReference>
<keyword evidence="1" id="KW-0378">Hydrolase</keyword>
<dbReference type="PANTHER" id="PTHR30404:SF0">
    <property type="entry name" value="N-ACETYLMURAMOYL-L-ALANINE AMIDASE AMIC"/>
    <property type="match status" value="1"/>
</dbReference>
<reference evidence="3 4" key="1">
    <citation type="submission" date="2018-12" db="EMBL/GenBank/DDBJ databases">
        <title>Bacillus yapensis draft genome sequence.</title>
        <authorList>
            <person name="Yu L."/>
            <person name="Xu X."/>
            <person name="Tang X."/>
        </authorList>
    </citation>
    <scope>NUCLEOTIDE SEQUENCE [LARGE SCALE GENOMIC DNA]</scope>
    <source>
        <strain evidence="3 4">XXST-01</strain>
    </source>
</reference>
<dbReference type="InterPro" id="IPR002508">
    <property type="entry name" value="MurNAc-LAA_cat"/>
</dbReference>
<dbReference type="GO" id="GO:0008745">
    <property type="term" value="F:N-acetylmuramoyl-L-alanine amidase activity"/>
    <property type="evidence" value="ECO:0007669"/>
    <property type="project" value="InterPro"/>
</dbReference>
<dbReference type="OrthoDB" id="9763643at2"/>
<comment type="caution">
    <text evidence="3">The sequence shown here is derived from an EMBL/GenBank/DDBJ whole genome shotgun (WGS) entry which is preliminary data.</text>
</comment>
<dbReference type="GO" id="GO:0030288">
    <property type="term" value="C:outer membrane-bounded periplasmic space"/>
    <property type="evidence" value="ECO:0007669"/>
    <property type="project" value="TreeGrafter"/>
</dbReference>
<dbReference type="Pfam" id="PF01520">
    <property type="entry name" value="Amidase_3"/>
    <property type="match status" value="1"/>
</dbReference>
<feature type="domain" description="MurNAc-LAA" evidence="2">
    <location>
        <begin position="851"/>
        <end position="979"/>
    </location>
</feature>